<dbReference type="Proteomes" id="UP000323067">
    <property type="component" value="Chromosome i"/>
</dbReference>
<reference evidence="3 4" key="1">
    <citation type="journal article" date="2017" name="BMC Genomics">
        <title>Chromosome level assembly and secondary metabolite potential of the parasitic fungus Cordyceps militaris.</title>
        <authorList>
            <person name="Kramer G.J."/>
            <person name="Nodwell J.R."/>
        </authorList>
    </citation>
    <scope>NUCLEOTIDE SEQUENCE [LARGE SCALE GENOMIC DNA]</scope>
    <source>
        <strain evidence="3 4">ATCC 34164</strain>
    </source>
</reference>
<keyword evidence="1" id="KW-0732">Signal</keyword>
<dbReference type="InterPro" id="IPR029058">
    <property type="entry name" value="AB_hydrolase_fold"/>
</dbReference>
<dbReference type="InterPro" id="IPR022742">
    <property type="entry name" value="Hydrolase_4"/>
</dbReference>
<dbReference type="VEuPathDB" id="FungiDB:A9K55_000375"/>
<proteinExistence type="predicted"/>
<name>A0A2H4SVP0_CORMI</name>
<dbReference type="AlphaFoldDB" id="A0A2H4SVP0"/>
<dbReference type="PIRSF" id="PIRSF029171">
    <property type="entry name" value="Esterase_LipA"/>
    <property type="match status" value="1"/>
</dbReference>
<feature type="domain" description="Serine aminopeptidase S33" evidence="2">
    <location>
        <begin position="162"/>
        <end position="415"/>
    </location>
</feature>
<dbReference type="EMBL" id="CP023328">
    <property type="protein sequence ID" value="ATY67180.1"/>
    <property type="molecule type" value="Genomic_DNA"/>
</dbReference>
<dbReference type="GO" id="GO:0016042">
    <property type="term" value="P:lipid catabolic process"/>
    <property type="evidence" value="ECO:0007669"/>
    <property type="project" value="InterPro"/>
</dbReference>
<dbReference type="Gene3D" id="3.40.50.1820">
    <property type="entry name" value="alpha/beta hydrolase"/>
    <property type="match status" value="2"/>
</dbReference>
<feature type="signal peptide" evidence="1">
    <location>
        <begin position="1"/>
        <end position="19"/>
    </location>
</feature>
<gene>
    <name evidence="3" type="ORF">A9K55_000375</name>
</gene>
<dbReference type="VEuPathDB" id="FungiDB:CCM_09231"/>
<feature type="chain" id="PRO_5014134308" description="Serine aminopeptidase S33 domain-containing protein" evidence="1">
    <location>
        <begin position="20"/>
        <end position="468"/>
    </location>
</feature>
<dbReference type="Pfam" id="PF12146">
    <property type="entry name" value="Hydrolase_4"/>
    <property type="match status" value="1"/>
</dbReference>
<accession>A0A2H4SVP0</accession>
<dbReference type="PANTHER" id="PTHR34853:SF1">
    <property type="entry name" value="LIPASE 5"/>
    <property type="match status" value="1"/>
</dbReference>
<dbReference type="SUPFAM" id="SSF53474">
    <property type="entry name" value="alpha/beta-Hydrolases"/>
    <property type="match status" value="1"/>
</dbReference>
<evidence type="ECO:0000313" key="3">
    <source>
        <dbReference type="EMBL" id="ATY67180.1"/>
    </source>
</evidence>
<evidence type="ECO:0000313" key="4">
    <source>
        <dbReference type="Proteomes" id="UP000323067"/>
    </source>
</evidence>
<sequence>MQRLAAGVLLLLLAGAASAELACNFNVSSDFAAAHGCDAQCLAVLRHANAYDHAQVGTDFDFAFYATAGNFSGSPPGALLKLAPADPAPLSVRPGTTVFRMQYTSLDLDGTTRVPATGFVAFPYAPLRCTYPVVAFAHGTVGVYPGCAPSSGPALFDYDTWQPLLARGYAVVATDYAGLGNNATLHKYCSFPAQAHDVYYAMVAARAAFGHVLRREWLAVGHSQGGGAVWKLAESAALLGSETRHYLGTVALAPATRIVDMAVAGFLDSSAGSGGDDADTGGGGFASYAPSLAIGLQRYQPSYNLTLLGPTMRRRMAIAERAQTCATALAGLTLDLSLDEVVSLEGAVGDLALMQKWQNETAPSEGRAWAPLLVVQGLNDTSILPATTRDAVERACRGGNAVQLSLYPGVEHSPLVAASAPEWLSWIDARFAGQPLAGNCSTVTRAPFGHGAYMKLPPEDDLKEEYGL</sequence>
<evidence type="ECO:0000259" key="2">
    <source>
        <dbReference type="Pfam" id="PF12146"/>
    </source>
</evidence>
<evidence type="ECO:0000256" key="1">
    <source>
        <dbReference type="SAM" id="SignalP"/>
    </source>
</evidence>
<organism evidence="3 4">
    <name type="scientific">Cordyceps militaris</name>
    <name type="common">Caterpillar fungus</name>
    <name type="synonym">Clavaria militaris</name>
    <dbReference type="NCBI Taxonomy" id="73501"/>
    <lineage>
        <taxon>Eukaryota</taxon>
        <taxon>Fungi</taxon>
        <taxon>Dikarya</taxon>
        <taxon>Ascomycota</taxon>
        <taxon>Pezizomycotina</taxon>
        <taxon>Sordariomycetes</taxon>
        <taxon>Hypocreomycetidae</taxon>
        <taxon>Hypocreales</taxon>
        <taxon>Cordycipitaceae</taxon>
        <taxon>Cordyceps</taxon>
    </lineage>
</organism>
<protein>
    <recommendedName>
        <fullName evidence="2">Serine aminopeptidase S33 domain-containing protein</fullName>
    </recommendedName>
</protein>
<dbReference type="GO" id="GO:0004806">
    <property type="term" value="F:triacylglycerol lipase activity"/>
    <property type="evidence" value="ECO:0007669"/>
    <property type="project" value="InterPro"/>
</dbReference>
<dbReference type="OrthoDB" id="5382058at2759"/>
<dbReference type="PANTHER" id="PTHR34853">
    <property type="match status" value="1"/>
</dbReference>
<dbReference type="InterPro" id="IPR005152">
    <property type="entry name" value="Lipase_secreted"/>
</dbReference>